<sequence length="162" mass="17998">MLGWNAVRFARQELDKMGNTYSSKLFAADLLVIFIFFSMNNVIIFAVGAGLSAFDPSTLLSKVKSGIPKGTTSMTLGALILLSALYLFICKFWNSEFYQTVGIENSEAYEKKLSHVIVIQFLIGLVTLMAPEHPAWNSVVCSIWLISWIVVNFGWISAGFVE</sequence>
<dbReference type="AlphaFoldDB" id="A0A1B1A0U6"/>
<evidence type="ECO:0000313" key="3">
    <source>
        <dbReference type="Proteomes" id="UP000013243"/>
    </source>
</evidence>
<feature type="transmembrane region" description="Helical" evidence="1">
    <location>
        <begin position="136"/>
        <end position="161"/>
    </location>
</feature>
<keyword evidence="1" id="KW-0812">Transmembrane</keyword>
<dbReference type="Proteomes" id="UP000013243">
    <property type="component" value="Chromosome"/>
</dbReference>
<organism evidence="2 3">
    <name type="scientific">Tritonibacter mobilis F1926</name>
    <dbReference type="NCBI Taxonomy" id="1265309"/>
    <lineage>
        <taxon>Bacteria</taxon>
        <taxon>Pseudomonadati</taxon>
        <taxon>Pseudomonadota</taxon>
        <taxon>Alphaproteobacteria</taxon>
        <taxon>Rhodobacterales</taxon>
        <taxon>Paracoccaceae</taxon>
        <taxon>Tritonibacter</taxon>
    </lineage>
</organism>
<feature type="transmembrane region" description="Helical" evidence="1">
    <location>
        <begin position="26"/>
        <end position="54"/>
    </location>
</feature>
<keyword evidence="1" id="KW-0472">Membrane</keyword>
<proteinExistence type="predicted"/>
<evidence type="ECO:0000256" key="1">
    <source>
        <dbReference type="SAM" id="Phobius"/>
    </source>
</evidence>
<name>A0A1B1A0U6_9RHOB</name>
<feature type="transmembrane region" description="Helical" evidence="1">
    <location>
        <begin position="74"/>
        <end position="93"/>
    </location>
</feature>
<accession>A0A1B1A0U6</accession>
<dbReference type="KEGG" id="rmb:K529_005540"/>
<evidence type="ECO:0000313" key="2">
    <source>
        <dbReference type="EMBL" id="ANP40224.1"/>
    </source>
</evidence>
<protein>
    <submittedName>
        <fullName evidence="2">Uncharacterized protein</fullName>
    </submittedName>
</protein>
<dbReference type="EMBL" id="CP015230">
    <property type="protein sequence ID" value="ANP40224.1"/>
    <property type="molecule type" value="Genomic_DNA"/>
</dbReference>
<reference evidence="2 3" key="1">
    <citation type="journal article" date="2016" name="ISME J.">
        <title>Global occurrence and heterogeneity of the Roseobacter-clade species Ruegeria mobilis.</title>
        <authorList>
            <person name="Sonnenschein E."/>
            <person name="Gram L."/>
        </authorList>
    </citation>
    <scope>NUCLEOTIDE SEQUENCE [LARGE SCALE GENOMIC DNA]</scope>
    <source>
        <strain evidence="2 3">F1926</strain>
    </source>
</reference>
<keyword evidence="1" id="KW-1133">Transmembrane helix</keyword>
<feature type="transmembrane region" description="Helical" evidence="1">
    <location>
        <begin position="113"/>
        <end position="130"/>
    </location>
</feature>
<gene>
    <name evidence="2" type="ORF">K529_005540</name>
</gene>